<dbReference type="AlphaFoldDB" id="A0A0C3CMS5"/>
<accession>A0A0C3CMS5</accession>
<keyword evidence="2" id="KW-1185">Reference proteome</keyword>
<reference evidence="1 2" key="1">
    <citation type="submission" date="2014-04" db="EMBL/GenBank/DDBJ databases">
        <authorList>
            <consortium name="DOE Joint Genome Institute"/>
            <person name="Kuo A."/>
            <person name="Kohler A."/>
            <person name="Nagy L.G."/>
            <person name="Floudas D."/>
            <person name="Copeland A."/>
            <person name="Barry K.W."/>
            <person name="Cichocki N."/>
            <person name="Veneault-Fourrey C."/>
            <person name="LaButti K."/>
            <person name="Lindquist E.A."/>
            <person name="Lipzen A."/>
            <person name="Lundell T."/>
            <person name="Morin E."/>
            <person name="Murat C."/>
            <person name="Sun H."/>
            <person name="Tunlid A."/>
            <person name="Henrissat B."/>
            <person name="Grigoriev I.V."/>
            <person name="Hibbett D.S."/>
            <person name="Martin F."/>
            <person name="Nordberg H.P."/>
            <person name="Cantor M.N."/>
            <person name="Hua S.X."/>
        </authorList>
    </citation>
    <scope>NUCLEOTIDE SEQUENCE [LARGE SCALE GENOMIC DNA]</scope>
    <source>
        <strain evidence="1 2">Foug A</strain>
    </source>
</reference>
<dbReference type="EMBL" id="KN822880">
    <property type="protein sequence ID" value="KIM49985.1"/>
    <property type="molecule type" value="Genomic_DNA"/>
</dbReference>
<dbReference type="Proteomes" id="UP000053989">
    <property type="component" value="Unassembled WGS sequence"/>
</dbReference>
<dbReference type="HOGENOM" id="CLU_2387496_0_0_1"/>
<name>A0A0C3CMS5_9AGAM</name>
<organism evidence="1 2">
    <name type="scientific">Scleroderma citrinum Foug A</name>
    <dbReference type="NCBI Taxonomy" id="1036808"/>
    <lineage>
        <taxon>Eukaryota</taxon>
        <taxon>Fungi</taxon>
        <taxon>Dikarya</taxon>
        <taxon>Basidiomycota</taxon>
        <taxon>Agaricomycotina</taxon>
        <taxon>Agaricomycetes</taxon>
        <taxon>Agaricomycetidae</taxon>
        <taxon>Boletales</taxon>
        <taxon>Sclerodermatineae</taxon>
        <taxon>Sclerodermataceae</taxon>
        <taxon>Scleroderma</taxon>
    </lineage>
</organism>
<gene>
    <name evidence="1" type="ORF">SCLCIDRAFT_34825</name>
</gene>
<evidence type="ECO:0000313" key="2">
    <source>
        <dbReference type="Proteomes" id="UP000053989"/>
    </source>
</evidence>
<proteinExistence type="predicted"/>
<dbReference type="InParanoid" id="A0A0C3CMS5"/>
<protein>
    <submittedName>
        <fullName evidence="1">Uncharacterized protein</fullName>
    </submittedName>
</protein>
<evidence type="ECO:0000313" key="1">
    <source>
        <dbReference type="EMBL" id="KIM49985.1"/>
    </source>
</evidence>
<reference evidence="2" key="2">
    <citation type="submission" date="2015-01" db="EMBL/GenBank/DDBJ databases">
        <title>Evolutionary Origins and Diversification of the Mycorrhizal Mutualists.</title>
        <authorList>
            <consortium name="DOE Joint Genome Institute"/>
            <consortium name="Mycorrhizal Genomics Consortium"/>
            <person name="Kohler A."/>
            <person name="Kuo A."/>
            <person name="Nagy L.G."/>
            <person name="Floudas D."/>
            <person name="Copeland A."/>
            <person name="Barry K.W."/>
            <person name="Cichocki N."/>
            <person name="Veneault-Fourrey C."/>
            <person name="LaButti K."/>
            <person name="Lindquist E.A."/>
            <person name="Lipzen A."/>
            <person name="Lundell T."/>
            <person name="Morin E."/>
            <person name="Murat C."/>
            <person name="Riley R."/>
            <person name="Ohm R."/>
            <person name="Sun H."/>
            <person name="Tunlid A."/>
            <person name="Henrissat B."/>
            <person name="Grigoriev I.V."/>
            <person name="Hibbett D.S."/>
            <person name="Martin F."/>
        </authorList>
    </citation>
    <scope>NUCLEOTIDE SEQUENCE [LARGE SCALE GENOMIC DNA]</scope>
    <source>
        <strain evidence="2">Foug A</strain>
    </source>
</reference>
<sequence>MHRIFHEITVNNTSIWKGMTAQMEFLRIDRTNALTIPHCDRTPSRCLKRIHGWCIIWKARQSQSICKLHTPEFKLDLANCFGETPDTVFQSSIL</sequence>